<evidence type="ECO:0000313" key="2">
    <source>
        <dbReference type="Proteomes" id="UP000298234"/>
    </source>
</evidence>
<protein>
    <recommendedName>
        <fullName evidence="3">DUF3313 domain-containing protein</fullName>
    </recommendedName>
</protein>
<dbReference type="AlphaFoldDB" id="A0AAX2RKK7"/>
<proteinExistence type="predicted"/>
<reference evidence="1 2" key="1">
    <citation type="submission" date="2019-03" db="EMBL/GenBank/DDBJ databases">
        <title>Burkholderia cepacia outbreak.</title>
        <authorList>
            <person name="Farzana R."/>
            <person name="Walsh T.R."/>
        </authorList>
    </citation>
    <scope>NUCLEOTIDE SEQUENCE [LARGE SCALE GENOMIC DNA]</scope>
    <source>
        <strain evidence="2">d13</strain>
    </source>
</reference>
<evidence type="ECO:0008006" key="3">
    <source>
        <dbReference type="Google" id="ProtNLM"/>
    </source>
</evidence>
<name>A0AAX2RKK7_BURCE</name>
<dbReference type="PROSITE" id="PS51257">
    <property type="entry name" value="PROKAR_LIPOPROTEIN"/>
    <property type="match status" value="1"/>
</dbReference>
<dbReference type="RefSeq" id="WP_134256786.1">
    <property type="nucleotide sequence ID" value="NZ_SNSG01000032.1"/>
</dbReference>
<dbReference type="Proteomes" id="UP000298234">
    <property type="component" value="Unassembled WGS sequence"/>
</dbReference>
<dbReference type="EMBL" id="SNSQ01000035">
    <property type="protein sequence ID" value="TEU41568.1"/>
    <property type="molecule type" value="Genomic_DNA"/>
</dbReference>
<sequence>MKILQMKSLTAATVAAAVWALSGCIEPAQDQGPPTVANPRLTDAAARVSELPADVEQIQCWAKSRLIISDQVVCSVILRGRAVKDIGAKEVGWSIDVRVPSDIASSASYSLDGRAPRYLSPSDLDISLLASTGFLFAAKNTPHGTSIEVAADQSAITFDQARDFVVAVLPVVSGELGARIEAARAGAPDSIRDTWARTKTSQ</sequence>
<gene>
    <name evidence="1" type="ORF">E3D37_26470</name>
</gene>
<comment type="caution">
    <text evidence="1">The sequence shown here is derived from an EMBL/GenBank/DDBJ whole genome shotgun (WGS) entry which is preliminary data.</text>
</comment>
<evidence type="ECO:0000313" key="1">
    <source>
        <dbReference type="EMBL" id="TEU41568.1"/>
    </source>
</evidence>
<accession>A0AAX2RKK7</accession>
<organism evidence="1 2">
    <name type="scientific">Burkholderia cepacia</name>
    <name type="common">Pseudomonas cepacia</name>
    <dbReference type="NCBI Taxonomy" id="292"/>
    <lineage>
        <taxon>Bacteria</taxon>
        <taxon>Pseudomonadati</taxon>
        <taxon>Pseudomonadota</taxon>
        <taxon>Betaproteobacteria</taxon>
        <taxon>Burkholderiales</taxon>
        <taxon>Burkholderiaceae</taxon>
        <taxon>Burkholderia</taxon>
        <taxon>Burkholderia cepacia complex</taxon>
    </lineage>
</organism>